<dbReference type="Proteomes" id="UP000321274">
    <property type="component" value="Unassembled WGS sequence"/>
</dbReference>
<dbReference type="EMBL" id="BJUJ01000004">
    <property type="protein sequence ID" value="GEK43026.1"/>
    <property type="molecule type" value="Genomic_DNA"/>
</dbReference>
<accession>A0AAV3WBN8</accession>
<sequence>MNTPNAYLVLFRKVCHEWAAVGGGIKTLNKLSVFYEELAVFSDLEQKEGLLCSVNTYKKSHSKVAQILTLKIKTS</sequence>
<organism evidence="1 2">
    <name type="scientific">Acinetobacter johnsonii</name>
    <dbReference type="NCBI Taxonomy" id="40214"/>
    <lineage>
        <taxon>Bacteria</taxon>
        <taxon>Pseudomonadati</taxon>
        <taxon>Pseudomonadota</taxon>
        <taxon>Gammaproteobacteria</taxon>
        <taxon>Moraxellales</taxon>
        <taxon>Moraxellaceae</taxon>
        <taxon>Acinetobacter</taxon>
    </lineage>
</organism>
<dbReference type="AlphaFoldDB" id="A0AAV3WBN8"/>
<comment type="caution">
    <text evidence="1">The sequence shown here is derived from an EMBL/GenBank/DDBJ whole genome shotgun (WGS) entry which is preliminary data.</text>
</comment>
<evidence type="ECO:0000313" key="2">
    <source>
        <dbReference type="Proteomes" id="UP000321274"/>
    </source>
</evidence>
<name>A0AAV3WBN8_ACIJO</name>
<evidence type="ECO:0000313" key="1">
    <source>
        <dbReference type="EMBL" id="GEK43026.1"/>
    </source>
</evidence>
<protein>
    <submittedName>
        <fullName evidence="1">Uncharacterized protein</fullName>
    </submittedName>
</protein>
<reference evidence="1 2" key="1">
    <citation type="submission" date="2019-07" db="EMBL/GenBank/DDBJ databases">
        <title>Whole genome shotgun sequence of Acinetobacter johnsonii NBRC 102197.</title>
        <authorList>
            <person name="Hosoyama A."/>
            <person name="Uohara A."/>
            <person name="Ohji S."/>
            <person name="Ichikawa N."/>
        </authorList>
    </citation>
    <scope>NUCLEOTIDE SEQUENCE [LARGE SCALE GENOMIC DNA]</scope>
    <source>
        <strain evidence="1 2">NBRC 102197</strain>
    </source>
</reference>
<proteinExistence type="predicted"/>
<gene>
    <name evidence="1" type="ORF">AJO04nite_02840</name>
</gene>